<evidence type="ECO:0000256" key="9">
    <source>
        <dbReference type="ARBA" id="ARBA00023098"/>
    </source>
</evidence>
<evidence type="ECO:0000256" key="2">
    <source>
        <dbReference type="ARBA" id="ARBA00022516"/>
    </source>
</evidence>
<dbReference type="InterPro" id="IPR017438">
    <property type="entry name" value="ATP-NAD_kinase_N"/>
</dbReference>
<evidence type="ECO:0000259" key="12">
    <source>
        <dbReference type="PROSITE" id="PS50146"/>
    </source>
</evidence>
<dbReference type="GO" id="GO:0005524">
    <property type="term" value="F:ATP binding"/>
    <property type="evidence" value="ECO:0007669"/>
    <property type="project" value="UniProtKB-KW"/>
</dbReference>
<dbReference type="Gene3D" id="3.40.50.10330">
    <property type="entry name" value="Probable inorganic polyphosphate/atp-NAD kinase, domain 1"/>
    <property type="match status" value="1"/>
</dbReference>
<dbReference type="PANTHER" id="PTHR12358">
    <property type="entry name" value="SPHINGOSINE KINASE"/>
    <property type="match status" value="1"/>
</dbReference>
<organism evidence="13 14">
    <name type="scientific">Reichenbachiella agariperforans</name>
    <dbReference type="NCBI Taxonomy" id="156994"/>
    <lineage>
        <taxon>Bacteria</taxon>
        <taxon>Pseudomonadati</taxon>
        <taxon>Bacteroidota</taxon>
        <taxon>Cytophagia</taxon>
        <taxon>Cytophagales</taxon>
        <taxon>Reichenbachiellaceae</taxon>
        <taxon>Reichenbachiella</taxon>
    </lineage>
</organism>
<keyword evidence="2" id="KW-0444">Lipid biosynthesis</keyword>
<dbReference type="PROSITE" id="PS50146">
    <property type="entry name" value="DAGK"/>
    <property type="match status" value="1"/>
</dbReference>
<dbReference type="AlphaFoldDB" id="A0A1M6S2W2"/>
<dbReference type="RefSeq" id="WP_073122968.1">
    <property type="nucleotide sequence ID" value="NZ_FRAA01000004.1"/>
</dbReference>
<dbReference type="Proteomes" id="UP000184474">
    <property type="component" value="Unassembled WGS sequence"/>
</dbReference>
<dbReference type="Pfam" id="PF00781">
    <property type="entry name" value="DAGK_cat"/>
    <property type="match status" value="1"/>
</dbReference>
<keyword evidence="3" id="KW-0808">Transferase</keyword>
<comment type="cofactor">
    <cofactor evidence="1">
        <name>Mg(2+)</name>
        <dbReference type="ChEBI" id="CHEBI:18420"/>
    </cofactor>
</comment>
<evidence type="ECO:0000256" key="5">
    <source>
        <dbReference type="ARBA" id="ARBA00022741"/>
    </source>
</evidence>
<evidence type="ECO:0000256" key="6">
    <source>
        <dbReference type="ARBA" id="ARBA00022777"/>
    </source>
</evidence>
<evidence type="ECO:0000256" key="3">
    <source>
        <dbReference type="ARBA" id="ARBA00022679"/>
    </source>
</evidence>
<feature type="domain" description="DAGKc" evidence="12">
    <location>
        <begin position="1"/>
        <end position="130"/>
    </location>
</feature>
<evidence type="ECO:0000313" key="13">
    <source>
        <dbReference type="EMBL" id="SHK39164.1"/>
    </source>
</evidence>
<keyword evidence="10" id="KW-0594">Phospholipid biosynthesis</keyword>
<protein>
    <submittedName>
        <fullName evidence="13">Lipid kinase, YegS/Rv2252/BmrU family</fullName>
    </submittedName>
</protein>
<keyword evidence="6 13" id="KW-0418">Kinase</keyword>
<dbReference type="PANTHER" id="PTHR12358:SF106">
    <property type="entry name" value="LIPID KINASE YEGS"/>
    <property type="match status" value="1"/>
</dbReference>
<keyword evidence="8" id="KW-0460">Magnesium</keyword>
<keyword evidence="9" id="KW-0443">Lipid metabolism</keyword>
<evidence type="ECO:0000256" key="8">
    <source>
        <dbReference type="ARBA" id="ARBA00022842"/>
    </source>
</evidence>
<dbReference type="GO" id="GO:0016301">
    <property type="term" value="F:kinase activity"/>
    <property type="evidence" value="ECO:0007669"/>
    <property type="project" value="UniProtKB-KW"/>
</dbReference>
<dbReference type="InterPro" id="IPR001206">
    <property type="entry name" value="Diacylglycerol_kinase_cat_dom"/>
</dbReference>
<evidence type="ECO:0000313" key="14">
    <source>
        <dbReference type="Proteomes" id="UP000184474"/>
    </source>
</evidence>
<keyword evidence="7" id="KW-0067">ATP-binding</keyword>
<keyword evidence="4" id="KW-0479">Metal-binding</keyword>
<accession>A0A1M6S2W2</accession>
<reference evidence="14" key="1">
    <citation type="submission" date="2016-11" db="EMBL/GenBank/DDBJ databases">
        <authorList>
            <person name="Varghese N."/>
            <person name="Submissions S."/>
        </authorList>
    </citation>
    <scope>NUCLEOTIDE SEQUENCE [LARGE SCALE GENOMIC DNA]</scope>
    <source>
        <strain evidence="14">DSM 26134</strain>
    </source>
</reference>
<keyword evidence="14" id="KW-1185">Reference proteome</keyword>
<dbReference type="InterPro" id="IPR005218">
    <property type="entry name" value="Diacylglycerol/lipid_kinase"/>
</dbReference>
<dbReference type="STRING" id="156994.SAMN04488028_104386"/>
<name>A0A1M6S2W2_REIAG</name>
<dbReference type="GO" id="GO:0008654">
    <property type="term" value="P:phospholipid biosynthetic process"/>
    <property type="evidence" value="ECO:0007669"/>
    <property type="project" value="UniProtKB-KW"/>
</dbReference>
<keyword evidence="5" id="KW-0547">Nucleotide-binding</keyword>
<dbReference type="GO" id="GO:0046872">
    <property type="term" value="F:metal ion binding"/>
    <property type="evidence" value="ECO:0007669"/>
    <property type="project" value="UniProtKB-KW"/>
</dbReference>
<gene>
    <name evidence="13" type="ORF">SAMN04488028_104386</name>
</gene>
<evidence type="ECO:0000256" key="11">
    <source>
        <dbReference type="ARBA" id="ARBA00023264"/>
    </source>
</evidence>
<dbReference type="Pfam" id="PF19279">
    <property type="entry name" value="YegS_C"/>
    <property type="match status" value="1"/>
</dbReference>
<dbReference type="NCBIfam" id="TIGR00147">
    <property type="entry name" value="YegS/Rv2252/BmrU family lipid kinase"/>
    <property type="match status" value="1"/>
</dbReference>
<dbReference type="SUPFAM" id="SSF111331">
    <property type="entry name" value="NAD kinase/diacylglycerol kinase-like"/>
    <property type="match status" value="1"/>
</dbReference>
<sequence>MDRKFFIVANPYSGEGKAQAALMRLKKRLDQLDFYYAVFITPQSEILDEFIEENLFTDTTDLVVIGGDGTINASLNAIRKYPMVMSFIPVGTGNDFVKTIDIGSDLDEQIETIIHGRERLIDVGICNKRKFINGIGIGFDGQMVYENLHTKSIFSGHLKFYMHVLKILWTYRSKYYVVNMDGQRLEMKLILMAVQNGTTFGGGFKLNPDAKIDDGLLNICTIGRMTSFRRFLNIGRLNFGKHGKLPEVNFFQAKELRVEPNDMLLAHLDGEYIGSPPFNISISEKFLRIRVKS</sequence>
<keyword evidence="11" id="KW-1208">Phospholipid metabolism</keyword>
<dbReference type="Gene3D" id="2.60.200.40">
    <property type="match status" value="1"/>
</dbReference>
<dbReference type="InterPro" id="IPR016064">
    <property type="entry name" value="NAD/diacylglycerol_kinase_sf"/>
</dbReference>
<dbReference type="SMART" id="SM00046">
    <property type="entry name" value="DAGKc"/>
    <property type="match status" value="1"/>
</dbReference>
<evidence type="ECO:0000256" key="10">
    <source>
        <dbReference type="ARBA" id="ARBA00023209"/>
    </source>
</evidence>
<dbReference type="InterPro" id="IPR050187">
    <property type="entry name" value="Lipid_Phosphate_FormReg"/>
</dbReference>
<proteinExistence type="predicted"/>
<dbReference type="EMBL" id="FRAA01000004">
    <property type="protein sequence ID" value="SHK39164.1"/>
    <property type="molecule type" value="Genomic_DNA"/>
</dbReference>
<evidence type="ECO:0000256" key="4">
    <source>
        <dbReference type="ARBA" id="ARBA00022723"/>
    </source>
</evidence>
<dbReference type="InterPro" id="IPR045540">
    <property type="entry name" value="YegS/DAGK_C"/>
</dbReference>
<evidence type="ECO:0000256" key="1">
    <source>
        <dbReference type="ARBA" id="ARBA00001946"/>
    </source>
</evidence>
<dbReference type="GO" id="GO:0005886">
    <property type="term" value="C:plasma membrane"/>
    <property type="evidence" value="ECO:0007669"/>
    <property type="project" value="TreeGrafter"/>
</dbReference>
<evidence type="ECO:0000256" key="7">
    <source>
        <dbReference type="ARBA" id="ARBA00022840"/>
    </source>
</evidence>